<dbReference type="Proteomes" id="UP000031307">
    <property type="component" value="Unassembled WGS sequence"/>
</dbReference>
<protein>
    <submittedName>
        <fullName evidence="2">Uncharacterized protein</fullName>
    </submittedName>
</protein>
<evidence type="ECO:0000313" key="2">
    <source>
        <dbReference type="EMBL" id="KIA76587.1"/>
    </source>
</evidence>
<dbReference type="AlphaFoldDB" id="A0A0C1E5K7"/>
<gene>
    <name evidence="2" type="ORF">DB43_AA00120</name>
</gene>
<feature type="region of interest" description="Disordered" evidence="1">
    <location>
        <begin position="110"/>
        <end position="153"/>
    </location>
</feature>
<dbReference type="PATRIC" id="fig|83552.4.peg.2232"/>
<evidence type="ECO:0000313" key="3">
    <source>
        <dbReference type="Proteomes" id="UP000031307"/>
    </source>
</evidence>
<name>A0A0C1E5K7_9BACT</name>
<proteinExistence type="predicted"/>
<accession>A0A0C1E5K7</accession>
<sequence length="153" mass="17114">MNTLASHINAYIQKAEVYEKEIIADENHLNNLLIQIFKDIESLKSSQANKKELYSLLNIAISKLSAEDMQKHKQQLFTQIVAAFNLDPAKIKKMDDLKDIVETVDKYSPTSTSALGVQQPHPIAAQPFPSYHSEFTKSQPGVAQPHPQPASTE</sequence>
<dbReference type="EMBL" id="JSAM01000111">
    <property type="protein sequence ID" value="KIA76587.1"/>
    <property type="molecule type" value="Genomic_DNA"/>
</dbReference>
<comment type="caution">
    <text evidence="2">The sequence shown here is derived from an EMBL/GenBank/DDBJ whole genome shotgun (WGS) entry which is preliminary data.</text>
</comment>
<reference evidence="2 3" key="1">
    <citation type="journal article" date="2014" name="Mol. Biol. Evol.">
        <title>Massive expansion of Ubiquitination-related gene families within the Chlamydiae.</title>
        <authorList>
            <person name="Domman D."/>
            <person name="Collingro A."/>
            <person name="Lagkouvardos I."/>
            <person name="Gehre L."/>
            <person name="Weinmaier T."/>
            <person name="Rattei T."/>
            <person name="Subtil A."/>
            <person name="Horn M."/>
        </authorList>
    </citation>
    <scope>NUCLEOTIDE SEQUENCE [LARGE SCALE GENOMIC DNA]</scope>
    <source>
        <strain evidence="2 3">OEW1</strain>
    </source>
</reference>
<dbReference type="RefSeq" id="WP_013925740.1">
    <property type="nucleotide sequence ID" value="NZ_JSAM01000111.1"/>
</dbReference>
<organism evidence="2 3">
    <name type="scientific">Parachlamydia acanthamoebae</name>
    <dbReference type="NCBI Taxonomy" id="83552"/>
    <lineage>
        <taxon>Bacteria</taxon>
        <taxon>Pseudomonadati</taxon>
        <taxon>Chlamydiota</taxon>
        <taxon>Chlamydiia</taxon>
        <taxon>Parachlamydiales</taxon>
        <taxon>Parachlamydiaceae</taxon>
        <taxon>Parachlamydia</taxon>
    </lineage>
</organism>
<evidence type="ECO:0000256" key="1">
    <source>
        <dbReference type="SAM" id="MobiDB-lite"/>
    </source>
</evidence>